<sequence length="203" mass="20211">MFSSTLVCLSLLSSAFAIQVTRPSLTQGWTNKGAQTVSWDRVSTDATNFSVVLTNLDRKILASDVVLVALVDAQSASTVSVPEPSGGWPTIGGSYRVNLVKSSTEQTTIYAQSTEFNITAGTGTTSGTTSGTVSTAGAASTGTAAGTSGSKTGSTTTGSTTDSSNSTTSDSQTAPNMGNGASTTTLAAGLFTGVVALLGASLL</sequence>
<dbReference type="EMBL" id="JACGCI010000008">
    <property type="protein sequence ID" value="KAF6762161.1"/>
    <property type="molecule type" value="Genomic_DNA"/>
</dbReference>
<feature type="chain" id="PRO_5034410265" description="Yeast cell wall synthesis Kre9/Knh1-like N-terminal domain-containing protein" evidence="3">
    <location>
        <begin position="18"/>
        <end position="203"/>
    </location>
</feature>
<protein>
    <recommendedName>
        <fullName evidence="4">Yeast cell wall synthesis Kre9/Knh1-like N-terminal domain-containing protein</fullName>
    </recommendedName>
</protein>
<dbReference type="OrthoDB" id="5316007at2759"/>
<dbReference type="Proteomes" id="UP000521943">
    <property type="component" value="Unassembled WGS sequence"/>
</dbReference>
<dbReference type="Pfam" id="PF10342">
    <property type="entry name" value="Kre9_KNH"/>
    <property type="match status" value="1"/>
</dbReference>
<proteinExistence type="predicted"/>
<dbReference type="PANTHER" id="PTHR35185:SF1">
    <property type="entry name" value="UPF0619 GPI-ANCHORED MEMBRANE PROTEIN C1322.10"/>
    <property type="match status" value="1"/>
</dbReference>
<dbReference type="AlphaFoldDB" id="A0A8H6IAX6"/>
<evidence type="ECO:0000313" key="5">
    <source>
        <dbReference type="EMBL" id="KAF6762161.1"/>
    </source>
</evidence>
<keyword evidence="6" id="KW-1185">Reference proteome</keyword>
<comment type="caution">
    <text evidence="5">The sequence shown here is derived from an EMBL/GenBank/DDBJ whole genome shotgun (WGS) entry which is preliminary data.</text>
</comment>
<feature type="signal peptide" evidence="3">
    <location>
        <begin position="1"/>
        <end position="17"/>
    </location>
</feature>
<keyword evidence="1 3" id="KW-0732">Signal</keyword>
<evidence type="ECO:0000256" key="3">
    <source>
        <dbReference type="SAM" id="SignalP"/>
    </source>
</evidence>
<dbReference type="PANTHER" id="PTHR35185">
    <property type="entry name" value="SERINE/THREONINE-RICH PROTEIN ADG2-RELATED"/>
    <property type="match status" value="1"/>
</dbReference>
<name>A0A8H6IAX6_9AGAR</name>
<feature type="domain" description="Yeast cell wall synthesis Kre9/Knh1-like N-terminal" evidence="4">
    <location>
        <begin position="23"/>
        <end position="118"/>
    </location>
</feature>
<evidence type="ECO:0000313" key="6">
    <source>
        <dbReference type="Proteomes" id="UP000521943"/>
    </source>
</evidence>
<evidence type="ECO:0000259" key="4">
    <source>
        <dbReference type="Pfam" id="PF10342"/>
    </source>
</evidence>
<evidence type="ECO:0000256" key="2">
    <source>
        <dbReference type="SAM" id="MobiDB-lite"/>
    </source>
</evidence>
<accession>A0A8H6IAX6</accession>
<gene>
    <name evidence="5" type="ORF">DFP72DRAFT_1041570</name>
</gene>
<evidence type="ECO:0000256" key="1">
    <source>
        <dbReference type="ARBA" id="ARBA00022729"/>
    </source>
</evidence>
<dbReference type="InterPro" id="IPR052479">
    <property type="entry name" value="GPI-anchor_Adhesion_Reg"/>
</dbReference>
<feature type="compositionally biased region" description="Low complexity" evidence="2">
    <location>
        <begin position="120"/>
        <end position="174"/>
    </location>
</feature>
<feature type="region of interest" description="Disordered" evidence="2">
    <location>
        <begin position="120"/>
        <end position="180"/>
    </location>
</feature>
<organism evidence="5 6">
    <name type="scientific">Ephemerocybe angulata</name>
    <dbReference type="NCBI Taxonomy" id="980116"/>
    <lineage>
        <taxon>Eukaryota</taxon>
        <taxon>Fungi</taxon>
        <taxon>Dikarya</taxon>
        <taxon>Basidiomycota</taxon>
        <taxon>Agaricomycotina</taxon>
        <taxon>Agaricomycetes</taxon>
        <taxon>Agaricomycetidae</taxon>
        <taxon>Agaricales</taxon>
        <taxon>Agaricineae</taxon>
        <taxon>Psathyrellaceae</taxon>
        <taxon>Ephemerocybe</taxon>
    </lineage>
</organism>
<reference evidence="5 6" key="1">
    <citation type="submission" date="2020-07" db="EMBL/GenBank/DDBJ databases">
        <title>Comparative genomics of pyrophilous fungi reveals a link between fire events and developmental genes.</title>
        <authorList>
            <consortium name="DOE Joint Genome Institute"/>
            <person name="Steindorff A.S."/>
            <person name="Carver A."/>
            <person name="Calhoun S."/>
            <person name="Stillman K."/>
            <person name="Liu H."/>
            <person name="Lipzen A."/>
            <person name="Pangilinan J."/>
            <person name="Labutti K."/>
            <person name="Bruns T.D."/>
            <person name="Grigoriev I.V."/>
        </authorList>
    </citation>
    <scope>NUCLEOTIDE SEQUENCE [LARGE SCALE GENOMIC DNA]</scope>
    <source>
        <strain evidence="5 6">CBS 144469</strain>
    </source>
</reference>
<dbReference type="InterPro" id="IPR018466">
    <property type="entry name" value="Kre9/Knh1-like_N"/>
</dbReference>